<dbReference type="AlphaFoldDB" id="F3ZPU0"/>
<evidence type="ECO:0000313" key="2">
    <source>
        <dbReference type="EMBL" id="EGJ71677.1"/>
    </source>
</evidence>
<keyword evidence="3" id="KW-1185">Reference proteome</keyword>
<dbReference type="Pfam" id="PF06902">
    <property type="entry name" value="Fer4_19"/>
    <property type="match status" value="1"/>
</dbReference>
<dbReference type="EMBL" id="CM001167">
    <property type="protein sequence ID" value="EGJ71677.1"/>
    <property type="molecule type" value="Genomic_DNA"/>
</dbReference>
<dbReference type="STRING" id="679937.Bcop_1482"/>
<evidence type="ECO:0000313" key="3">
    <source>
        <dbReference type="Proteomes" id="UP000018439"/>
    </source>
</evidence>
<organism evidence="2 3">
    <name type="scientific">Bacteroides coprosuis DSM 18011</name>
    <dbReference type="NCBI Taxonomy" id="679937"/>
    <lineage>
        <taxon>Bacteria</taxon>
        <taxon>Pseudomonadati</taxon>
        <taxon>Bacteroidota</taxon>
        <taxon>Bacteroidia</taxon>
        <taxon>Bacteroidales</taxon>
        <taxon>Bacteroidaceae</taxon>
        <taxon>Bacteroides</taxon>
    </lineage>
</organism>
<sequence length="52" mass="5901">MSDKKYRYNNGELTIVWQPSLCSHSGKCVKTLPQVYNPDAKPWITTGGCNNR</sequence>
<dbReference type="HOGENOM" id="CLU_3076633_0_0_10"/>
<name>F3ZPU0_9BACE</name>
<proteinExistence type="predicted"/>
<protein>
    <recommendedName>
        <fullName evidence="1">Divergent 4Fe-4S mono-cluster domain-containing protein</fullName>
    </recommendedName>
</protein>
<evidence type="ECO:0000259" key="1">
    <source>
        <dbReference type="Pfam" id="PF06902"/>
    </source>
</evidence>
<feature type="domain" description="Divergent 4Fe-4S mono-cluster" evidence="1">
    <location>
        <begin position="8"/>
        <end position="48"/>
    </location>
</feature>
<reference evidence="2 3" key="1">
    <citation type="journal article" date="2011" name="Stand. Genomic Sci.">
        <title>Non-contiguous finished genome sequence of Bacteroides coprosuis type strain (PC139).</title>
        <authorList>
            <person name="Land M."/>
            <person name="Held B."/>
            <person name="Gronow S."/>
            <person name="Abt B."/>
            <person name="Lucas S."/>
            <person name="Del Rio T.G."/>
            <person name="Nolan M."/>
            <person name="Tice H."/>
            <person name="Cheng J.F."/>
            <person name="Pitluck S."/>
            <person name="Liolios K."/>
            <person name="Pagani I."/>
            <person name="Ivanova N."/>
            <person name="Mavromatis K."/>
            <person name="Mikhailova N."/>
            <person name="Pati A."/>
            <person name="Tapia R."/>
            <person name="Han C."/>
            <person name="Goodwin L."/>
            <person name="Chen A."/>
            <person name="Palaniappan K."/>
            <person name="Hauser L."/>
            <person name="Brambilla E.M."/>
            <person name="Rohde M."/>
            <person name="Goker M."/>
            <person name="Detter J.C."/>
            <person name="Woyke T."/>
            <person name="Bristow J."/>
            <person name="Eisen J.A."/>
            <person name="Markowitz V."/>
            <person name="Hugenholtz P."/>
            <person name="Kyrpides N.C."/>
            <person name="Klenk H.P."/>
            <person name="Lapidus A."/>
        </authorList>
    </citation>
    <scope>NUCLEOTIDE SEQUENCE [LARGE SCALE GENOMIC DNA]</scope>
    <source>
        <strain evidence="2 3">DSM 18011</strain>
    </source>
</reference>
<dbReference type="InterPro" id="IPR010693">
    <property type="entry name" value="Divergent_4Fe-4S_mono-cluster"/>
</dbReference>
<dbReference type="Proteomes" id="UP000018439">
    <property type="component" value="Chromosome"/>
</dbReference>
<accession>F3ZPU0</accession>
<dbReference type="eggNOG" id="COG3592">
    <property type="taxonomic scope" value="Bacteria"/>
</dbReference>
<gene>
    <name evidence="2" type="ORF">Bcop_1482</name>
</gene>